<evidence type="ECO:0000259" key="2">
    <source>
        <dbReference type="Pfam" id="PF11600"/>
    </source>
</evidence>
<evidence type="ECO:0000259" key="3">
    <source>
        <dbReference type="Pfam" id="PF21796"/>
    </source>
</evidence>
<dbReference type="EMBL" id="AGUE01000168">
    <property type="protein sequence ID" value="EHK97960.1"/>
    <property type="molecule type" value="Genomic_DNA"/>
</dbReference>
<organism evidence="4 5">
    <name type="scientific">Glarea lozoyensis (strain ATCC 74030 / MF5533)</name>
    <dbReference type="NCBI Taxonomy" id="1104152"/>
    <lineage>
        <taxon>Eukaryota</taxon>
        <taxon>Fungi</taxon>
        <taxon>Dikarya</taxon>
        <taxon>Ascomycota</taxon>
        <taxon>Pezizomycotina</taxon>
        <taxon>Leotiomycetes</taxon>
        <taxon>Helotiales</taxon>
        <taxon>Helotiaceae</taxon>
        <taxon>Glarea</taxon>
    </lineage>
</organism>
<feature type="compositionally biased region" description="Basic and acidic residues" evidence="1">
    <location>
        <begin position="57"/>
        <end position="67"/>
    </location>
</feature>
<dbReference type="Proteomes" id="UP000005446">
    <property type="component" value="Unassembled WGS sequence"/>
</dbReference>
<keyword evidence="5" id="KW-1185">Reference proteome</keyword>
<comment type="caution">
    <text evidence="4">The sequence shown here is derived from an EMBL/GenBank/DDBJ whole genome shotgun (WGS) entry which is preliminary data.</text>
</comment>
<proteinExistence type="predicted"/>
<feature type="compositionally biased region" description="Basic and acidic residues" evidence="1">
    <location>
        <begin position="22"/>
        <end position="43"/>
    </location>
</feature>
<dbReference type="InterPro" id="IPR048800">
    <property type="entry name" value="Cac1-like_C"/>
</dbReference>
<feature type="compositionally biased region" description="Low complexity" evidence="1">
    <location>
        <begin position="324"/>
        <end position="342"/>
    </location>
</feature>
<dbReference type="Pfam" id="PF11600">
    <property type="entry name" value="CAF1A_acidic"/>
    <property type="match status" value="1"/>
</dbReference>
<feature type="domain" description="Chromatin assembly factor 1 subunit Cac1-like C-terminal" evidence="3">
    <location>
        <begin position="358"/>
        <end position="412"/>
    </location>
</feature>
<feature type="domain" description="Chromatin assembly factor 1 p150 subunit acidic region" evidence="2">
    <location>
        <begin position="150"/>
        <end position="262"/>
    </location>
</feature>
<evidence type="ECO:0000313" key="5">
    <source>
        <dbReference type="Proteomes" id="UP000005446"/>
    </source>
</evidence>
<dbReference type="Pfam" id="PF21796">
    <property type="entry name" value="Cac1_C"/>
    <property type="match status" value="1"/>
</dbReference>
<feature type="compositionally biased region" description="Basic and acidic residues" evidence="1">
    <location>
        <begin position="161"/>
        <end position="242"/>
    </location>
</feature>
<dbReference type="HOGENOM" id="CLU_658974_0_0_1"/>
<reference evidence="4 5" key="1">
    <citation type="journal article" date="2012" name="Eukaryot. Cell">
        <title>Genome sequence of the fungus Glarea lozoyensis: the first genome sequence of a species from the Helotiaceae family.</title>
        <authorList>
            <person name="Youssar L."/>
            <person name="Gruening B.A."/>
            <person name="Erxleben A."/>
            <person name="Guenther S."/>
            <person name="Huettel W."/>
        </authorList>
    </citation>
    <scope>NUCLEOTIDE SEQUENCE [LARGE SCALE GENOMIC DNA]</scope>
    <source>
        <strain evidence="5">ATCC 74030 / MF5533</strain>
    </source>
</reference>
<feature type="region of interest" description="Disordered" evidence="1">
    <location>
        <begin position="19"/>
        <end position="143"/>
    </location>
</feature>
<dbReference type="AlphaFoldDB" id="H0EU71"/>
<dbReference type="InParanoid" id="H0EU71"/>
<name>H0EU71_GLAL7</name>
<sequence>MFLEDSIGKHTGISQTLNLHDMSVHETPRSLKRDHDAFTDRPDVQQILPNPTNFLEQLKKEEDKSDANKISASSEIIQPSQPQREPSPARSTTESLLSDVGPFTPSDVANSPMISAVATTTSNTASPSAFAALNGNPPPPSKKVKMTFAEKEEKRILKEIKEAERAADKAKKEAEKMADKVQKEAEKAAEKAQKEAEKEADRRKKEVEREEKRAAQEAEKAAKEEKRRKKEEEKQKVEEEKKKKERSQKKLNSFFSIPSTAAKGRRGSVDSKEHPKLKSIDPFSTFYWAPNPPLQTTTMDPPRIPLTTIKPNASTLPCPPKPFFAPASSTPSSSLPQTSKLPPGRPKLPKLLPADDIPKFRQAVQGSNLSKVGLIEVLKKQFPGRQAAAIKGTLEVVARRVGVKEKDKRWVVVGDVE</sequence>
<feature type="compositionally biased region" description="Low complexity" evidence="1">
    <location>
        <begin position="115"/>
        <end position="132"/>
    </location>
</feature>
<evidence type="ECO:0000256" key="1">
    <source>
        <dbReference type="SAM" id="MobiDB-lite"/>
    </source>
</evidence>
<feature type="region of interest" description="Disordered" evidence="1">
    <location>
        <begin position="161"/>
        <end position="353"/>
    </location>
</feature>
<gene>
    <name evidence="4" type="ORF">M7I_6302</name>
</gene>
<dbReference type="InterPro" id="IPR021644">
    <property type="entry name" value="CAF-1_p150_acidic"/>
</dbReference>
<feature type="compositionally biased region" description="Basic and acidic residues" evidence="1">
    <location>
        <begin position="267"/>
        <end position="279"/>
    </location>
</feature>
<feature type="compositionally biased region" description="Polar residues" evidence="1">
    <location>
        <begin position="68"/>
        <end position="96"/>
    </location>
</feature>
<accession>H0EU71</accession>
<dbReference type="OrthoDB" id="79480at2759"/>
<evidence type="ECO:0000313" key="4">
    <source>
        <dbReference type="EMBL" id="EHK97960.1"/>
    </source>
</evidence>
<protein>
    <submittedName>
        <fullName evidence="4">Putative Stress response protein nst1</fullName>
    </submittedName>
</protein>